<organism evidence="2 3">
    <name type="scientific">Amedibacillus dolichus DSM 3991</name>
    <dbReference type="NCBI Taxonomy" id="428127"/>
    <lineage>
        <taxon>Bacteria</taxon>
        <taxon>Bacillati</taxon>
        <taxon>Bacillota</taxon>
        <taxon>Erysipelotrichia</taxon>
        <taxon>Erysipelotrichales</taxon>
        <taxon>Erysipelotrichaceae</taxon>
        <taxon>Amedibacillus</taxon>
    </lineage>
</organism>
<gene>
    <name evidence="2" type="ORF">EUBDOL_01956</name>
</gene>
<dbReference type="Proteomes" id="UP000004090">
    <property type="component" value="Unassembled WGS sequence"/>
</dbReference>
<dbReference type="STRING" id="428127.EUBDOL_01956"/>
<evidence type="ECO:0000313" key="3">
    <source>
        <dbReference type="Proteomes" id="UP000004090"/>
    </source>
</evidence>
<accession>A8RDI7</accession>
<proteinExistence type="predicted"/>
<dbReference type="InterPro" id="IPR002477">
    <property type="entry name" value="Peptidoglycan-bd-like"/>
</dbReference>
<dbReference type="InterPro" id="IPR036366">
    <property type="entry name" value="PGBDSf"/>
</dbReference>
<name>A8RDI7_9FIRM</name>
<reference evidence="2 3" key="1">
    <citation type="submission" date="2007-09" db="EMBL/GenBank/DDBJ databases">
        <title>Draft genome sequence of Eubacterium dolichum (DSM 3991).</title>
        <authorList>
            <person name="Sudarsanam P."/>
            <person name="Ley R."/>
            <person name="Guruge J."/>
            <person name="Turnbaugh P.J."/>
            <person name="Mahowald M."/>
            <person name="Liep D."/>
            <person name="Gordon J."/>
        </authorList>
    </citation>
    <scope>NUCLEOTIDE SEQUENCE [LARGE SCALE GENOMIC DNA]</scope>
    <source>
        <strain evidence="2 3">DSM 3991</strain>
    </source>
</reference>
<reference evidence="2 3" key="2">
    <citation type="submission" date="2007-09" db="EMBL/GenBank/DDBJ databases">
        <authorList>
            <person name="Fulton L."/>
            <person name="Clifton S."/>
            <person name="Fulton B."/>
            <person name="Xu J."/>
            <person name="Minx P."/>
            <person name="Pepin K.H."/>
            <person name="Johnson M."/>
            <person name="Thiruvilangam P."/>
            <person name="Bhonagiri V."/>
            <person name="Nash W.E."/>
            <person name="Mardis E.R."/>
            <person name="Wilson R.K."/>
        </authorList>
    </citation>
    <scope>NUCLEOTIDE SEQUENCE [LARGE SCALE GENOMIC DNA]</scope>
    <source>
        <strain evidence="2 3">DSM 3991</strain>
    </source>
</reference>
<protein>
    <submittedName>
        <fullName evidence="2">Putative peptidoglycan binding domain protein</fullName>
    </submittedName>
</protein>
<dbReference type="SUPFAM" id="SSF47090">
    <property type="entry name" value="PGBD-like"/>
    <property type="match status" value="1"/>
</dbReference>
<comment type="caution">
    <text evidence="2">The sequence shown here is derived from an EMBL/GenBank/DDBJ whole genome shotgun (WGS) entry which is preliminary data.</text>
</comment>
<dbReference type="InterPro" id="IPR036365">
    <property type="entry name" value="PGBD-like_sf"/>
</dbReference>
<sequence>MKGEKILAKIILYNVDTQALEIFHLNESATMPYVYGRTMTVGEFRGSSRSTVLWSTTAAMEAWNATRRSYGAPIPFRYAFKRIWEGGHGRQSQHYAGVSFDVGQALTQQERNRIYNTARNLDVWSYVEPISMTPTWVHFDKRQGPPACRAGYPTLRIGSRGVYVLVLQDALNALGYNTYTLDGAFGNNTRNALISFQRNNNLRADGIAGCNTWTRLVDEAVGIGRTPTVIDP</sequence>
<dbReference type="Gene3D" id="1.10.101.10">
    <property type="entry name" value="PGBD-like superfamily/PGBD"/>
    <property type="match status" value="1"/>
</dbReference>
<dbReference type="HOGENOM" id="CLU_092373_0_0_9"/>
<dbReference type="EMBL" id="ABAW02000024">
    <property type="protein sequence ID" value="EDP10698.1"/>
    <property type="molecule type" value="Genomic_DNA"/>
</dbReference>
<dbReference type="eggNOG" id="COG3409">
    <property type="taxonomic scope" value="Bacteria"/>
</dbReference>
<dbReference type="Pfam" id="PF01471">
    <property type="entry name" value="PG_binding_1"/>
    <property type="match status" value="1"/>
</dbReference>
<evidence type="ECO:0000313" key="2">
    <source>
        <dbReference type="EMBL" id="EDP10698.1"/>
    </source>
</evidence>
<evidence type="ECO:0000259" key="1">
    <source>
        <dbReference type="Pfam" id="PF01471"/>
    </source>
</evidence>
<feature type="domain" description="Peptidoglycan binding-like" evidence="1">
    <location>
        <begin position="164"/>
        <end position="216"/>
    </location>
</feature>
<dbReference type="AlphaFoldDB" id="A8RDI7"/>